<keyword evidence="3" id="KW-1185">Reference proteome</keyword>
<protein>
    <submittedName>
        <fullName evidence="2">Uncharacterized protein</fullName>
    </submittedName>
</protein>
<dbReference type="Proteomes" id="UP001176941">
    <property type="component" value="Chromosome 5"/>
</dbReference>
<evidence type="ECO:0000256" key="1">
    <source>
        <dbReference type="SAM" id="MobiDB-lite"/>
    </source>
</evidence>
<evidence type="ECO:0000313" key="3">
    <source>
        <dbReference type="Proteomes" id="UP001176941"/>
    </source>
</evidence>
<feature type="compositionally biased region" description="Basic and acidic residues" evidence="1">
    <location>
        <begin position="1"/>
        <end position="14"/>
    </location>
</feature>
<reference evidence="2" key="1">
    <citation type="submission" date="2023-04" db="EMBL/GenBank/DDBJ databases">
        <authorList>
            <consortium name="ELIXIR-Norway"/>
        </authorList>
    </citation>
    <scope>NUCLEOTIDE SEQUENCE [LARGE SCALE GENOMIC DNA]</scope>
</reference>
<name>A0ABN8ZN35_RANTA</name>
<evidence type="ECO:0000313" key="2">
    <source>
        <dbReference type="EMBL" id="CAI9175343.1"/>
    </source>
</evidence>
<organism evidence="2 3">
    <name type="scientific">Rangifer tarandus platyrhynchus</name>
    <name type="common">Svalbard reindeer</name>
    <dbReference type="NCBI Taxonomy" id="3082113"/>
    <lineage>
        <taxon>Eukaryota</taxon>
        <taxon>Metazoa</taxon>
        <taxon>Chordata</taxon>
        <taxon>Craniata</taxon>
        <taxon>Vertebrata</taxon>
        <taxon>Euteleostomi</taxon>
        <taxon>Mammalia</taxon>
        <taxon>Eutheria</taxon>
        <taxon>Laurasiatheria</taxon>
        <taxon>Artiodactyla</taxon>
        <taxon>Ruminantia</taxon>
        <taxon>Pecora</taxon>
        <taxon>Cervidae</taxon>
        <taxon>Odocoileinae</taxon>
        <taxon>Rangifer</taxon>
    </lineage>
</organism>
<feature type="compositionally biased region" description="Polar residues" evidence="1">
    <location>
        <begin position="17"/>
        <end position="28"/>
    </location>
</feature>
<accession>A0ABN8ZN35</accession>
<proteinExistence type="predicted"/>
<feature type="region of interest" description="Disordered" evidence="1">
    <location>
        <begin position="1"/>
        <end position="74"/>
    </location>
</feature>
<gene>
    <name evidence="2" type="ORF">MRATA1EN1_LOCUS24305</name>
</gene>
<dbReference type="EMBL" id="OX459941">
    <property type="protein sequence ID" value="CAI9175343.1"/>
    <property type="molecule type" value="Genomic_DNA"/>
</dbReference>
<sequence>MKGHADCPHQKVPDKYQGQTSTNQQPIARQTDGREGAKTPANQEKPTRDKRPISTLEPDSKHIRKGSAASVSARVYRCRPPSRRLQTPFVSSLTRPQEFCPRATAQ</sequence>